<sequence>MPEDINSVAISSNGTYIAAGCDNDRIYCFNKSSSTPLWDYYVGSTIREVVVSFDEKYIAAAAEGVYFFNISNIGSPLLGSYPSSNLFLKNLILSQ</sequence>
<protein>
    <recommendedName>
        <fullName evidence="2">Anaphase-promoting complex subunit 4 WD40 domain-containing protein</fullName>
    </recommendedName>
</protein>
<organism evidence="1">
    <name type="scientific">marine sediment metagenome</name>
    <dbReference type="NCBI Taxonomy" id="412755"/>
    <lineage>
        <taxon>unclassified sequences</taxon>
        <taxon>metagenomes</taxon>
        <taxon>ecological metagenomes</taxon>
    </lineage>
</organism>
<dbReference type="AlphaFoldDB" id="X1TFK0"/>
<dbReference type="InterPro" id="IPR015943">
    <property type="entry name" value="WD40/YVTN_repeat-like_dom_sf"/>
</dbReference>
<dbReference type="SUPFAM" id="SSF50998">
    <property type="entry name" value="Quinoprotein alcohol dehydrogenase-like"/>
    <property type="match status" value="1"/>
</dbReference>
<gene>
    <name evidence="1" type="ORF">S12H4_20873</name>
</gene>
<accession>X1TFK0</accession>
<dbReference type="EMBL" id="BARW01010645">
    <property type="protein sequence ID" value="GAI78819.1"/>
    <property type="molecule type" value="Genomic_DNA"/>
</dbReference>
<evidence type="ECO:0008006" key="2">
    <source>
        <dbReference type="Google" id="ProtNLM"/>
    </source>
</evidence>
<comment type="caution">
    <text evidence="1">The sequence shown here is derived from an EMBL/GenBank/DDBJ whole genome shotgun (WGS) entry which is preliminary data.</text>
</comment>
<dbReference type="Gene3D" id="2.130.10.10">
    <property type="entry name" value="YVTN repeat-like/Quinoprotein amine dehydrogenase"/>
    <property type="match status" value="1"/>
</dbReference>
<dbReference type="InterPro" id="IPR011047">
    <property type="entry name" value="Quinoprotein_ADH-like_sf"/>
</dbReference>
<name>X1TFK0_9ZZZZ</name>
<proteinExistence type="predicted"/>
<evidence type="ECO:0000313" key="1">
    <source>
        <dbReference type="EMBL" id="GAI78819.1"/>
    </source>
</evidence>
<reference evidence="1" key="1">
    <citation type="journal article" date="2014" name="Front. Microbiol.">
        <title>High frequency of phylogenetically diverse reductive dehalogenase-homologous genes in deep subseafloor sedimentary metagenomes.</title>
        <authorList>
            <person name="Kawai M."/>
            <person name="Futagami T."/>
            <person name="Toyoda A."/>
            <person name="Takaki Y."/>
            <person name="Nishi S."/>
            <person name="Hori S."/>
            <person name="Arai W."/>
            <person name="Tsubouchi T."/>
            <person name="Morono Y."/>
            <person name="Uchiyama I."/>
            <person name="Ito T."/>
            <person name="Fujiyama A."/>
            <person name="Inagaki F."/>
            <person name="Takami H."/>
        </authorList>
    </citation>
    <scope>NUCLEOTIDE SEQUENCE</scope>
    <source>
        <strain evidence="1">Expedition CK06-06</strain>
    </source>
</reference>